<accession>A0ABY5L6Q1</accession>
<evidence type="ECO:0000256" key="6">
    <source>
        <dbReference type="SAM" id="Phobius"/>
    </source>
</evidence>
<evidence type="ECO:0000256" key="3">
    <source>
        <dbReference type="ARBA" id="ARBA00022692"/>
    </source>
</evidence>
<feature type="transmembrane region" description="Helical" evidence="6">
    <location>
        <begin position="172"/>
        <end position="190"/>
    </location>
</feature>
<dbReference type="InterPro" id="IPR051311">
    <property type="entry name" value="DedA_domain"/>
</dbReference>
<dbReference type="Proteomes" id="UP001058533">
    <property type="component" value="Chromosome"/>
</dbReference>
<feature type="transmembrane region" description="Helical" evidence="6">
    <location>
        <begin position="12"/>
        <end position="30"/>
    </location>
</feature>
<comment type="subcellular location">
    <subcellularLocation>
        <location evidence="1">Cell membrane</location>
        <topology evidence="1">Multi-pass membrane protein</topology>
    </subcellularLocation>
</comment>
<evidence type="ECO:0000256" key="2">
    <source>
        <dbReference type="ARBA" id="ARBA00022475"/>
    </source>
</evidence>
<feature type="transmembrane region" description="Helical" evidence="6">
    <location>
        <begin position="50"/>
        <end position="71"/>
    </location>
</feature>
<proteinExistence type="predicted"/>
<dbReference type="PANTHER" id="PTHR42709:SF6">
    <property type="entry name" value="UNDECAPRENYL PHOSPHATE TRANSPORTER A"/>
    <property type="match status" value="1"/>
</dbReference>
<dbReference type="InterPro" id="IPR032816">
    <property type="entry name" value="VTT_dom"/>
</dbReference>
<dbReference type="Pfam" id="PF09335">
    <property type="entry name" value="VTT_dom"/>
    <property type="match status" value="1"/>
</dbReference>
<keyword evidence="5 6" id="KW-0472">Membrane</keyword>
<evidence type="ECO:0000313" key="8">
    <source>
        <dbReference type="EMBL" id="UUL81656.1"/>
    </source>
</evidence>
<protein>
    <submittedName>
        <fullName evidence="8">DedA family protein</fullName>
    </submittedName>
</protein>
<evidence type="ECO:0000259" key="7">
    <source>
        <dbReference type="Pfam" id="PF09335"/>
    </source>
</evidence>
<evidence type="ECO:0000256" key="1">
    <source>
        <dbReference type="ARBA" id="ARBA00004651"/>
    </source>
</evidence>
<name>A0ABY5L6Q1_9SPHN</name>
<keyword evidence="2" id="KW-1003">Cell membrane</keyword>
<dbReference type="RefSeq" id="WP_256505353.1">
    <property type="nucleotide sequence ID" value="NZ_CP101740.1"/>
</dbReference>
<evidence type="ECO:0000256" key="4">
    <source>
        <dbReference type="ARBA" id="ARBA00022989"/>
    </source>
</evidence>
<feature type="domain" description="VTT" evidence="7">
    <location>
        <begin position="30"/>
        <end position="160"/>
    </location>
</feature>
<reference evidence="8" key="1">
    <citation type="submission" date="2022-07" db="EMBL/GenBank/DDBJ databases">
        <title>Sphingomonas sp. nov., a novel bacterium isolated from the north slope of the Mount Everest.</title>
        <authorList>
            <person name="Cui X."/>
            <person name="Liu Y."/>
        </authorList>
    </citation>
    <scope>NUCLEOTIDE SEQUENCE</scope>
    <source>
        <strain evidence="8">S5-59</strain>
    </source>
</reference>
<dbReference type="EMBL" id="CP101740">
    <property type="protein sequence ID" value="UUL81656.1"/>
    <property type="molecule type" value="Genomic_DNA"/>
</dbReference>
<evidence type="ECO:0000256" key="5">
    <source>
        <dbReference type="ARBA" id="ARBA00023136"/>
    </source>
</evidence>
<keyword evidence="9" id="KW-1185">Reference proteome</keyword>
<gene>
    <name evidence="8" type="ORF">NMP03_10640</name>
</gene>
<keyword evidence="4 6" id="KW-1133">Transmembrane helix</keyword>
<dbReference type="PANTHER" id="PTHR42709">
    <property type="entry name" value="ALKALINE PHOSPHATASE LIKE PROTEIN"/>
    <property type="match status" value="1"/>
</dbReference>
<feature type="transmembrane region" description="Helical" evidence="6">
    <location>
        <begin position="140"/>
        <end position="160"/>
    </location>
</feature>
<evidence type="ECO:0000313" key="9">
    <source>
        <dbReference type="Proteomes" id="UP001058533"/>
    </source>
</evidence>
<organism evidence="8 9">
    <name type="scientific">Sphingomonas qomolangmaensis</name>
    <dbReference type="NCBI Taxonomy" id="2918765"/>
    <lineage>
        <taxon>Bacteria</taxon>
        <taxon>Pseudomonadati</taxon>
        <taxon>Pseudomonadota</taxon>
        <taxon>Alphaproteobacteria</taxon>
        <taxon>Sphingomonadales</taxon>
        <taxon>Sphingomonadaceae</taxon>
        <taxon>Sphingomonas</taxon>
    </lineage>
</organism>
<sequence>MADWVRELIEQSSYLGVMLLMFLETVFPPIPSEVIMSLAGLQAARGTMSLWGAIAAGTVGAMAGNIAWYAFARWLGYDRFQPLIERYGRWLTLDWRELKRADAFFDRFDKWFVFIGRMLPTVRSLVSIPAGLFEMPWKPFLFWSTLGTFGWTAGLATAGYILGSNYEDVDRYLGPISTGVIVVLLLWYVIRVLTWKPKPN</sequence>
<keyword evidence="3 6" id="KW-0812">Transmembrane</keyword>